<proteinExistence type="predicted"/>
<dbReference type="Proteomes" id="UP001162131">
    <property type="component" value="Unassembled WGS sequence"/>
</dbReference>
<dbReference type="EMBL" id="CAJZBQ010000018">
    <property type="protein sequence ID" value="CAG9317628.1"/>
    <property type="molecule type" value="Genomic_DNA"/>
</dbReference>
<comment type="caution">
    <text evidence="1">The sequence shown here is derived from an EMBL/GenBank/DDBJ whole genome shotgun (WGS) entry which is preliminary data.</text>
</comment>
<protein>
    <submittedName>
        <fullName evidence="1">Uncharacterized protein</fullName>
    </submittedName>
</protein>
<evidence type="ECO:0000313" key="2">
    <source>
        <dbReference type="Proteomes" id="UP001162131"/>
    </source>
</evidence>
<sequence>MEISTESTFKPKLELKFIKNITTPLSERSKPHSKTPQRFNKKRFIETFVNSVHTSREEPSENSFPPSSYRFPDKLQFKPLQRLHKLNKKYLLPEENSLLSSYNNEDASPYLHTPRKKLNYLQKLFENLTDQQFLTKTQISSPTKTIESLKNESEIDSSFSSKIQSRFPLIRHEKSPIGKSFTDRVKFLDLKISKKEDFLFTFRVADTKELTREDSNFPKSENCSPVKVLRFPREIFTNKVKRIRH</sequence>
<dbReference type="AlphaFoldDB" id="A0AAU9IVE3"/>
<name>A0AAU9IVE3_9CILI</name>
<gene>
    <name evidence="1" type="ORF">BSTOLATCC_MIC18871</name>
</gene>
<organism evidence="1 2">
    <name type="scientific">Blepharisma stoltei</name>
    <dbReference type="NCBI Taxonomy" id="1481888"/>
    <lineage>
        <taxon>Eukaryota</taxon>
        <taxon>Sar</taxon>
        <taxon>Alveolata</taxon>
        <taxon>Ciliophora</taxon>
        <taxon>Postciliodesmatophora</taxon>
        <taxon>Heterotrichea</taxon>
        <taxon>Heterotrichida</taxon>
        <taxon>Blepharismidae</taxon>
        <taxon>Blepharisma</taxon>
    </lineage>
</organism>
<keyword evidence="2" id="KW-1185">Reference proteome</keyword>
<accession>A0AAU9IVE3</accession>
<evidence type="ECO:0000313" key="1">
    <source>
        <dbReference type="EMBL" id="CAG9317628.1"/>
    </source>
</evidence>
<reference evidence="1" key="1">
    <citation type="submission" date="2021-09" db="EMBL/GenBank/DDBJ databases">
        <authorList>
            <consortium name="AG Swart"/>
            <person name="Singh M."/>
            <person name="Singh A."/>
            <person name="Seah K."/>
            <person name="Emmerich C."/>
        </authorList>
    </citation>
    <scope>NUCLEOTIDE SEQUENCE</scope>
    <source>
        <strain evidence="1">ATCC30299</strain>
    </source>
</reference>